<keyword evidence="2" id="KW-0732">Signal</keyword>
<reference evidence="4" key="1">
    <citation type="journal article" date="2014" name="Int. J. Syst. Evol. Microbiol.">
        <title>Complete genome sequence of Corynebacterium casei LMG S-19264T (=DSM 44701T), isolated from a smear-ripened cheese.</title>
        <authorList>
            <consortium name="US DOE Joint Genome Institute (JGI-PGF)"/>
            <person name="Walter F."/>
            <person name="Albersmeier A."/>
            <person name="Kalinowski J."/>
            <person name="Ruckert C."/>
        </authorList>
    </citation>
    <scope>NUCLEOTIDE SEQUENCE</scope>
    <source>
        <strain evidence="4">CGMCC 1.15958</strain>
    </source>
</reference>
<evidence type="ECO:0000256" key="2">
    <source>
        <dbReference type="SAM" id="SignalP"/>
    </source>
</evidence>
<reference evidence="4" key="2">
    <citation type="submission" date="2020-09" db="EMBL/GenBank/DDBJ databases">
        <authorList>
            <person name="Sun Q."/>
            <person name="Zhou Y."/>
        </authorList>
    </citation>
    <scope>NUCLEOTIDE SEQUENCE</scope>
    <source>
        <strain evidence="4">CGMCC 1.15958</strain>
    </source>
</reference>
<dbReference type="PANTHER" id="PTHR47572">
    <property type="entry name" value="LIPOPROTEIN-RELATED"/>
    <property type="match status" value="1"/>
</dbReference>
<dbReference type="InterPro" id="IPR051262">
    <property type="entry name" value="SMP-30/CGR1_Lactonase"/>
</dbReference>
<feature type="chain" id="PRO_5037702659" evidence="2">
    <location>
        <begin position="23"/>
        <end position="298"/>
    </location>
</feature>
<evidence type="ECO:0000313" key="4">
    <source>
        <dbReference type="EMBL" id="GGD84136.1"/>
    </source>
</evidence>
<dbReference type="Pfam" id="PF08450">
    <property type="entry name" value="SGL"/>
    <property type="match status" value="1"/>
</dbReference>
<dbReference type="Proteomes" id="UP000609064">
    <property type="component" value="Unassembled WGS sequence"/>
</dbReference>
<evidence type="ECO:0000256" key="1">
    <source>
        <dbReference type="ARBA" id="ARBA00022801"/>
    </source>
</evidence>
<dbReference type="RefSeq" id="WP_188771693.1">
    <property type="nucleotide sequence ID" value="NZ_BMKK01000026.1"/>
</dbReference>
<keyword evidence="5" id="KW-1185">Reference proteome</keyword>
<dbReference type="InterPro" id="IPR013658">
    <property type="entry name" value="SGL"/>
</dbReference>
<name>A0A916ZBQ6_9BACT</name>
<keyword evidence="1" id="KW-0378">Hydrolase</keyword>
<feature type="signal peptide" evidence="2">
    <location>
        <begin position="1"/>
        <end position="22"/>
    </location>
</feature>
<dbReference type="EMBL" id="BMKK01000026">
    <property type="protein sequence ID" value="GGD84136.1"/>
    <property type="molecule type" value="Genomic_DNA"/>
</dbReference>
<evidence type="ECO:0000313" key="5">
    <source>
        <dbReference type="Proteomes" id="UP000609064"/>
    </source>
</evidence>
<comment type="caution">
    <text evidence="4">The sequence shown here is derived from an EMBL/GenBank/DDBJ whole genome shotgun (WGS) entry which is preliminary data.</text>
</comment>
<dbReference type="SUPFAM" id="SSF63829">
    <property type="entry name" value="Calcium-dependent phosphotriesterase"/>
    <property type="match status" value="1"/>
</dbReference>
<sequence length="298" mass="33092">MKKTTISIFVLLLFVLNGFAQQAKSKIIAKGATLTKLSGEYAFTEGPAADSEGNVFFTDQPNDKIYKWSVADNSISVYMDKTGRSNGLYFDRAGNLLSCADLENQLISIDKNQKITVLVNDFEGKKFNGPNDLWVAPNGGIYFTDPFYKRPYWKHTEMELPEKRVYYLSPDKKTVTIAAREFVAPNGIIGTPDGKTLYVADIGDRKTYSFPINPDGTLGERKLFAPMGSDGMTIDKKGNVYVTGKGVTVFDKNGTQIEQIETKEPWTANVTFGGKDRKTLFITASKSVYTLKMKVKGV</sequence>
<feature type="domain" description="SMP-30/Gluconolactonase/LRE-like region" evidence="3">
    <location>
        <begin position="43"/>
        <end position="285"/>
    </location>
</feature>
<dbReference type="GO" id="GO:0016787">
    <property type="term" value="F:hydrolase activity"/>
    <property type="evidence" value="ECO:0007669"/>
    <property type="project" value="UniProtKB-KW"/>
</dbReference>
<organism evidence="4 5">
    <name type="scientific">Emticicia aquatilis</name>
    <dbReference type="NCBI Taxonomy" id="1537369"/>
    <lineage>
        <taxon>Bacteria</taxon>
        <taxon>Pseudomonadati</taxon>
        <taxon>Bacteroidota</taxon>
        <taxon>Cytophagia</taxon>
        <taxon>Cytophagales</taxon>
        <taxon>Leadbetterellaceae</taxon>
        <taxon>Emticicia</taxon>
    </lineage>
</organism>
<dbReference type="InterPro" id="IPR011042">
    <property type="entry name" value="6-blade_b-propeller_TolB-like"/>
</dbReference>
<dbReference type="Gene3D" id="2.120.10.30">
    <property type="entry name" value="TolB, C-terminal domain"/>
    <property type="match status" value="1"/>
</dbReference>
<accession>A0A916ZBQ6</accession>
<proteinExistence type="predicted"/>
<protein>
    <submittedName>
        <fullName evidence="4">Gluconolactonase</fullName>
    </submittedName>
</protein>
<evidence type="ECO:0000259" key="3">
    <source>
        <dbReference type="Pfam" id="PF08450"/>
    </source>
</evidence>
<dbReference type="PANTHER" id="PTHR47572:SF4">
    <property type="entry name" value="LACTONASE DRP35"/>
    <property type="match status" value="1"/>
</dbReference>
<dbReference type="AlphaFoldDB" id="A0A916ZBQ6"/>
<gene>
    <name evidence="4" type="ORF">GCM10011514_55170</name>
</gene>